<name>A0A6B0S9C5_9CETA</name>
<feature type="region of interest" description="Disordered" evidence="1">
    <location>
        <begin position="64"/>
        <end position="137"/>
    </location>
</feature>
<keyword evidence="3" id="KW-1185">Reference proteome</keyword>
<evidence type="ECO:0000256" key="1">
    <source>
        <dbReference type="SAM" id="MobiDB-lite"/>
    </source>
</evidence>
<evidence type="ECO:0000313" key="2">
    <source>
        <dbReference type="EMBL" id="MXQ98135.1"/>
    </source>
</evidence>
<proteinExistence type="predicted"/>
<feature type="compositionally biased region" description="Basic and acidic residues" evidence="1">
    <location>
        <begin position="108"/>
        <end position="119"/>
    </location>
</feature>
<organism evidence="2 3">
    <name type="scientific">Bos mutus</name>
    <name type="common">wild yak</name>
    <dbReference type="NCBI Taxonomy" id="72004"/>
    <lineage>
        <taxon>Eukaryota</taxon>
        <taxon>Metazoa</taxon>
        <taxon>Chordata</taxon>
        <taxon>Craniata</taxon>
        <taxon>Vertebrata</taxon>
        <taxon>Euteleostomi</taxon>
        <taxon>Mammalia</taxon>
        <taxon>Eutheria</taxon>
        <taxon>Laurasiatheria</taxon>
        <taxon>Artiodactyla</taxon>
        <taxon>Ruminantia</taxon>
        <taxon>Pecora</taxon>
        <taxon>Bovidae</taxon>
        <taxon>Bovinae</taxon>
        <taxon>Bos</taxon>
    </lineage>
</organism>
<reference evidence="2" key="1">
    <citation type="submission" date="2019-10" db="EMBL/GenBank/DDBJ databases">
        <title>The sequence and de novo assembly of the wild yak genome.</title>
        <authorList>
            <person name="Liu Y."/>
        </authorList>
    </citation>
    <scope>NUCLEOTIDE SEQUENCE [LARGE SCALE GENOMIC DNA]</scope>
    <source>
        <strain evidence="2">WY2019</strain>
    </source>
</reference>
<feature type="compositionally biased region" description="Pro residues" evidence="1">
    <location>
        <begin position="68"/>
        <end position="85"/>
    </location>
</feature>
<comment type="caution">
    <text evidence="2">The sequence shown here is derived from an EMBL/GenBank/DDBJ whole genome shotgun (WGS) entry which is preliminary data.</text>
</comment>
<dbReference type="Proteomes" id="UP000322234">
    <property type="component" value="Unassembled WGS sequence"/>
</dbReference>
<accession>A0A6B0S9C5</accession>
<dbReference type="AlphaFoldDB" id="A0A6B0S9C5"/>
<dbReference type="EMBL" id="VBQZ03000220">
    <property type="protein sequence ID" value="MXQ98135.1"/>
    <property type="molecule type" value="Genomic_DNA"/>
</dbReference>
<gene>
    <name evidence="2" type="ORF">E5288_WYG003946</name>
</gene>
<evidence type="ECO:0000313" key="3">
    <source>
        <dbReference type="Proteomes" id="UP000322234"/>
    </source>
</evidence>
<sequence>MEAAALWLPQRTGIGCSWLGAEGGRAVLTVTVQAALGGQGSAHALEKPRGAVLPSGTVVHLRDHLPLPGSPAPVPALFPTLPPKRPSLQSSSDPQALPSPRPTVAQISEEKRGPSKDDTEQTSQKTKIPDPQAHGTC</sequence>
<protein>
    <submittedName>
        <fullName evidence="2">Uncharacterized protein</fullName>
    </submittedName>
</protein>